<dbReference type="RefSeq" id="WP_053946612.1">
    <property type="nucleotide sequence ID" value="NZ_CP012622.1"/>
</dbReference>
<dbReference type="EMBL" id="CP012622">
    <property type="protein sequence ID" value="ALD66872.1"/>
    <property type="molecule type" value="Genomic_DNA"/>
</dbReference>
<dbReference type="PATRIC" id="fig|362837.3.peg.982"/>
<keyword evidence="3" id="KW-1185">Reference proteome</keyword>
<dbReference type="STRING" id="362837.SCANT_v1c09660"/>
<proteinExistence type="predicted"/>
<evidence type="ECO:0000256" key="1">
    <source>
        <dbReference type="SAM" id="Phobius"/>
    </source>
</evidence>
<protein>
    <recommendedName>
        <fullName evidence="4">Galanin</fullName>
    </recommendedName>
</protein>
<keyword evidence="1" id="KW-0812">Transmembrane</keyword>
<evidence type="ECO:0000313" key="2">
    <source>
        <dbReference type="EMBL" id="ALD66872.1"/>
    </source>
</evidence>
<feature type="transmembrane region" description="Helical" evidence="1">
    <location>
        <begin position="63"/>
        <end position="86"/>
    </location>
</feature>
<dbReference type="Proteomes" id="UP000063919">
    <property type="component" value="Chromosome"/>
</dbReference>
<dbReference type="OrthoDB" id="389876at2"/>
<evidence type="ECO:0008006" key="4">
    <source>
        <dbReference type="Google" id="ProtNLM"/>
    </source>
</evidence>
<dbReference type="AlphaFoldDB" id="A0A0M4JT71"/>
<evidence type="ECO:0000313" key="3">
    <source>
        <dbReference type="Proteomes" id="UP000063919"/>
    </source>
</evidence>
<keyword evidence="1" id="KW-1133">Transmembrane helix</keyword>
<gene>
    <name evidence="2" type="ORF">SCANT_v1c09660</name>
</gene>
<dbReference type="KEGG" id="scj:SCANT_v1c09660"/>
<keyword evidence="1" id="KW-0472">Membrane</keyword>
<feature type="transmembrane region" description="Helical" evidence="1">
    <location>
        <begin position="34"/>
        <end position="57"/>
    </location>
</feature>
<sequence>MQELNYLEETIEGFIEKHLDKSKLDSLLNKRKKYFTIGIILCLIAIVGFGLIILLFSNIEFEMGLIVFLILSAIDLIAVILGVKFFSKSKRIRKSVFDYINQIEWQDIYNESFEALVKEIANPFIKKVKFINLERTYINSLFKKYYGSPWSFLANYTFFRANEKRNCLNFSFEDKLVNYQFNQTVRTVEEKKRKTKNGTKTIYVHNFVATTILRVENKKFDTSYNGIVILPGKSKKDNYNTESMQFNEKYNINVSNTDLRGPKFLRPKYIDNLTMKNTKNLSGIAIVTDFIVGHQYVSKNNIWTEICIFDKEASFSTSKIIKGFAKKVISDINNALEALTFLDGIY</sequence>
<accession>A0A0M4JT71</accession>
<name>A0A0M4JT71_9MOLU</name>
<organism evidence="2 3">
    <name type="scientific">Spiroplasma cantharicola</name>
    <dbReference type="NCBI Taxonomy" id="362837"/>
    <lineage>
        <taxon>Bacteria</taxon>
        <taxon>Bacillati</taxon>
        <taxon>Mycoplasmatota</taxon>
        <taxon>Mollicutes</taxon>
        <taxon>Entomoplasmatales</taxon>
        <taxon>Spiroplasmataceae</taxon>
        <taxon>Spiroplasma</taxon>
    </lineage>
</organism>
<reference evidence="2 3" key="1">
    <citation type="journal article" date="2015" name="Genome Announc.">
        <title>Complete Genome Sequence of Spiroplasma cantharicola CC-1T (DSM 21588), a Bacterium Isolated from Soldier Beetle (Cantharis carolinus).</title>
        <authorList>
            <person name="Lo W.S."/>
            <person name="Liu P.Y."/>
            <person name="Kuo C.H."/>
        </authorList>
    </citation>
    <scope>NUCLEOTIDE SEQUENCE [LARGE SCALE GENOMIC DNA]</scope>
    <source>
        <strain evidence="2 3">CC-1</strain>
    </source>
</reference>